<reference evidence="8 9" key="1">
    <citation type="journal article" date="2018" name="Nat. Ecol. Evol.">
        <title>Genomic signatures of mitonuclear coevolution across populations of Tigriopus californicus.</title>
        <authorList>
            <person name="Barreto F.S."/>
            <person name="Watson E.T."/>
            <person name="Lima T.G."/>
            <person name="Willett C.S."/>
            <person name="Edmands S."/>
            <person name="Li W."/>
            <person name="Burton R.S."/>
        </authorList>
    </citation>
    <scope>NUCLEOTIDE SEQUENCE [LARGE SCALE GENOMIC DNA]</scope>
    <source>
        <strain evidence="8 9">San Diego</strain>
    </source>
</reference>
<feature type="region of interest" description="Disordered" evidence="6">
    <location>
        <begin position="43"/>
        <end position="93"/>
    </location>
</feature>
<organism evidence="8 9">
    <name type="scientific">Tigriopus californicus</name>
    <name type="common">Marine copepod</name>
    <dbReference type="NCBI Taxonomy" id="6832"/>
    <lineage>
        <taxon>Eukaryota</taxon>
        <taxon>Metazoa</taxon>
        <taxon>Ecdysozoa</taxon>
        <taxon>Arthropoda</taxon>
        <taxon>Crustacea</taxon>
        <taxon>Multicrustacea</taxon>
        <taxon>Hexanauplia</taxon>
        <taxon>Copepoda</taxon>
        <taxon>Harpacticoida</taxon>
        <taxon>Harpacticidae</taxon>
        <taxon>Tigriopus</taxon>
    </lineage>
</organism>
<dbReference type="STRING" id="6832.A0A553PCA8"/>
<evidence type="ECO:0000256" key="6">
    <source>
        <dbReference type="SAM" id="MobiDB-lite"/>
    </source>
</evidence>
<dbReference type="GO" id="GO:0005694">
    <property type="term" value="C:chromosome"/>
    <property type="evidence" value="ECO:0007669"/>
    <property type="project" value="UniProtKB-SubCell"/>
</dbReference>
<evidence type="ECO:0000256" key="3">
    <source>
        <dbReference type="ARBA" id="ARBA00007147"/>
    </source>
</evidence>
<dbReference type="EMBL" id="VCGU01000005">
    <property type="protein sequence ID" value="TRY75313.1"/>
    <property type="molecule type" value="Genomic_DNA"/>
</dbReference>
<evidence type="ECO:0000256" key="4">
    <source>
        <dbReference type="ARBA" id="ARBA00022454"/>
    </source>
</evidence>
<evidence type="ECO:0000259" key="7">
    <source>
        <dbReference type="Pfam" id="PF25756"/>
    </source>
</evidence>
<protein>
    <recommendedName>
        <fullName evidence="7">INTS8 TPR repeats domain-containing protein</fullName>
    </recommendedName>
</protein>
<dbReference type="Pfam" id="PF25756">
    <property type="entry name" value="TPR_INTS8"/>
    <property type="match status" value="1"/>
</dbReference>
<evidence type="ECO:0000313" key="9">
    <source>
        <dbReference type="Proteomes" id="UP000318571"/>
    </source>
</evidence>
<keyword evidence="4" id="KW-0158">Chromosome</keyword>
<comment type="subcellular location">
    <subcellularLocation>
        <location evidence="2">Chromosome</location>
    </subcellularLocation>
    <subcellularLocation>
        <location evidence="1">Nucleus</location>
    </subcellularLocation>
</comment>
<comment type="similarity">
    <text evidence="3">Belongs to the Integrator subunit 8 family.</text>
</comment>
<proteinExistence type="inferred from homology"/>
<dbReference type="PANTHER" id="PTHR13350">
    <property type="entry name" value="INTEGRATOR COMPLEX SUBUNIT 8"/>
    <property type="match status" value="1"/>
</dbReference>
<dbReference type="AlphaFoldDB" id="A0A553PCA8"/>
<comment type="caution">
    <text evidence="8">The sequence shown here is derived from an EMBL/GenBank/DDBJ whole genome shotgun (WGS) entry which is preliminary data.</text>
</comment>
<sequence>MDTPTLEYLLNPDILTSKLAHMSEDEALQTLKTLLTVLQMEKAKMPHPSSATIPPTPHASPHASPHPHLDSPVGSPLPADSSEGGAGILPPSPGVSESLALSTRKQLLLQRMVLQITAQLDWRLGLLDRELPLALQQQLMDTLVTAASVQSIIAQLRLENVESSLSGLNTRSGLFALTFFFRWTIRSLAVLRLPSPTGAKALIYASPFRHLKLPNMSTVVGADPNINDILFNIAKVALRSLQYLLGVTPAFDSIPSPSSFWLEKGGLTCTDADWSPRPNVNWTSAILYDLALHYVNNEEYTQSHHKLQLLMKIPDHQLSPDVDLNIYQGLKLAVGQREFEPPPFDADNHEAMTTMMRAVRQQKRPFFWHSHIERAASYYQHGQARDMIQYNAHIRIRDSCPPNYDTLAISNEDYEASHPEKATADSRKDEIFATFNDLDSCHSLLFSSEKPNFSSSHVYEPRSKRAKLKKRVLLANLFRATKPEKLSKLVNDTNKVQPVLRATTRWSVDSVNPQEILATLNRGGKDTNVDFVLLSKVNQLLNINQTVEARALLKLVEDKNSKGLAGALRNIQFQVLSAELCHFFVEKKLAPNDLVSKCRETLTNLRLLFTDIQTHHLDNCLVTLINREDWEFIMTLEEPRWLMLQITQLLITITNMARNGTTNLSLQRQSDLKRSCQTLAELICPLLQSSGKRGRGAEIVVGKQSEKQILVNYLVKIHHPEILNIVASILITLYKYSNDDTTLKVAHGFPTLPLSAVGIQTIGLSPDQFVNLVQQLAERAHPHDLIQWTRLQGELQFSVGSYASALPYYLESLIVQTHFCQKAPPSLSMDHDDQTLPHMVKCLRELGCHSFAVALCQCMHDVDYCLAFKSLEERQSNDAMDGLYSKMWDTTILEYAVSMHTKRGEQSRKKSALEKIASLEVNTNNNMEILREVALNRRSQLVRCLCLKFL</sequence>
<gene>
    <name evidence="8" type="ORF">TCAL_01659</name>
</gene>
<feature type="compositionally biased region" description="Low complexity" evidence="6">
    <location>
        <begin position="46"/>
        <end position="63"/>
    </location>
</feature>
<evidence type="ECO:0000256" key="5">
    <source>
        <dbReference type="ARBA" id="ARBA00023242"/>
    </source>
</evidence>
<dbReference type="Proteomes" id="UP000318571">
    <property type="component" value="Chromosome 2"/>
</dbReference>
<name>A0A553PCA8_TIGCA</name>
<dbReference type="OrthoDB" id="64340at2759"/>
<keyword evidence="5" id="KW-0539">Nucleus</keyword>
<dbReference type="InterPro" id="IPR057980">
    <property type="entry name" value="TPR_INTS8"/>
</dbReference>
<dbReference type="PANTHER" id="PTHR13350:SF1">
    <property type="entry name" value="INTEGRATOR COMPLEX SUBUNIT 8"/>
    <property type="match status" value="1"/>
</dbReference>
<dbReference type="GO" id="GO:0032039">
    <property type="term" value="C:integrator complex"/>
    <property type="evidence" value="ECO:0007669"/>
    <property type="project" value="TreeGrafter"/>
</dbReference>
<evidence type="ECO:0000256" key="1">
    <source>
        <dbReference type="ARBA" id="ARBA00004123"/>
    </source>
</evidence>
<feature type="domain" description="INTS8 TPR repeats" evidence="7">
    <location>
        <begin position="472"/>
        <end position="947"/>
    </location>
</feature>
<evidence type="ECO:0000256" key="2">
    <source>
        <dbReference type="ARBA" id="ARBA00004286"/>
    </source>
</evidence>
<accession>A0A553PCA8</accession>
<dbReference type="GO" id="GO:0034472">
    <property type="term" value="P:snRNA 3'-end processing"/>
    <property type="evidence" value="ECO:0007669"/>
    <property type="project" value="InterPro"/>
</dbReference>
<dbReference type="InterPro" id="IPR038751">
    <property type="entry name" value="INTS8"/>
</dbReference>
<evidence type="ECO:0000313" key="8">
    <source>
        <dbReference type="EMBL" id="TRY75313.1"/>
    </source>
</evidence>
<keyword evidence="9" id="KW-1185">Reference proteome</keyword>